<accession>A0AAE1DT32</accession>
<dbReference type="Gene3D" id="1.25.40.10">
    <property type="entry name" value="Tetratricopeptide repeat domain"/>
    <property type="match status" value="1"/>
</dbReference>
<dbReference type="Pfam" id="PF13424">
    <property type="entry name" value="TPR_12"/>
    <property type="match status" value="1"/>
</dbReference>
<evidence type="ECO:0000256" key="2">
    <source>
        <dbReference type="ARBA" id="ARBA00022771"/>
    </source>
</evidence>
<dbReference type="SUPFAM" id="SSF48452">
    <property type="entry name" value="TPR-like"/>
    <property type="match status" value="1"/>
</dbReference>
<evidence type="ECO:0000256" key="1">
    <source>
        <dbReference type="ARBA" id="ARBA00022723"/>
    </source>
</evidence>
<dbReference type="SUPFAM" id="SSF144232">
    <property type="entry name" value="HIT/MYND zinc finger-like"/>
    <property type="match status" value="1"/>
</dbReference>
<dbReference type="InterPro" id="IPR002893">
    <property type="entry name" value="Znf_MYND"/>
</dbReference>
<protein>
    <recommendedName>
        <fullName evidence="4">MYND-type domain-containing protein</fullName>
    </recommendedName>
</protein>
<dbReference type="EMBL" id="JAWDGP010002612">
    <property type="protein sequence ID" value="KAK3781682.1"/>
    <property type="molecule type" value="Genomic_DNA"/>
</dbReference>
<feature type="domain" description="MYND-type" evidence="4">
    <location>
        <begin position="47"/>
        <end position="83"/>
    </location>
</feature>
<keyword evidence="3" id="KW-0862">Zinc</keyword>
<dbReference type="PANTHER" id="PTHR46533">
    <property type="entry name" value="ZINC FINGER MYND DOMAIN-CONTAINING PROTEIN 12"/>
    <property type="match status" value="1"/>
</dbReference>
<dbReference type="PROSITE" id="PS01360">
    <property type="entry name" value="ZF_MYND_1"/>
    <property type="match status" value="1"/>
</dbReference>
<evidence type="ECO:0000313" key="6">
    <source>
        <dbReference type="Proteomes" id="UP001283361"/>
    </source>
</evidence>
<dbReference type="Proteomes" id="UP001283361">
    <property type="component" value="Unassembled WGS sequence"/>
</dbReference>
<evidence type="ECO:0000313" key="5">
    <source>
        <dbReference type="EMBL" id="KAK3781682.1"/>
    </source>
</evidence>
<comment type="caution">
    <text evidence="5">The sequence shown here is derived from an EMBL/GenBank/DDBJ whole genome shotgun (WGS) entry which is preliminary data.</text>
</comment>
<dbReference type="Gene3D" id="6.10.140.2220">
    <property type="match status" value="1"/>
</dbReference>
<dbReference type="InterPro" id="IPR053248">
    <property type="entry name" value="Zinc_finger_MYND_domain"/>
</dbReference>
<sequence length="405" mass="46418">MELKKLLKQHTVEKKVVSPNTTPTGSDPRGFITLNLLALSSSQRKKCELCDNMATLMCEQCRVTFYCTLQHFQIDKDFHVEICSTVKKLKQPMPFSSQKDTRERWIKQREFHINELFLYSWKKGQADLGKGLYDDAISAATVAYKYAQVLYGQSENVISPMLVAAECYLKKENIKQAEWFMARTLNIELNKPDIRPSIKATIRHNEGLLAMAKGDVQEALMNFAEEVYQATEEYGPTHRKTTLGFCHLGLLFHQTQKFDKSSSLFRQVVEIWTDFLVPNMENMTAVSVVPTIKVKNEETVWIQDSDRFDAQQILTMCYTNQKERYESSGTDKQDVTKMDLARTCYALSVLLLISKRPSEAEASANEALRYVGNQQAQEASFVKKLQRVVKLAQRMLAQTENQDPS</sequence>
<dbReference type="AlphaFoldDB" id="A0AAE1DT32"/>
<dbReference type="PANTHER" id="PTHR46533:SF1">
    <property type="entry name" value="ZINC FINGER MYND DOMAIN-CONTAINING PROTEIN 12"/>
    <property type="match status" value="1"/>
</dbReference>
<keyword evidence="6" id="KW-1185">Reference proteome</keyword>
<organism evidence="5 6">
    <name type="scientific">Elysia crispata</name>
    <name type="common">lettuce slug</name>
    <dbReference type="NCBI Taxonomy" id="231223"/>
    <lineage>
        <taxon>Eukaryota</taxon>
        <taxon>Metazoa</taxon>
        <taxon>Spiralia</taxon>
        <taxon>Lophotrochozoa</taxon>
        <taxon>Mollusca</taxon>
        <taxon>Gastropoda</taxon>
        <taxon>Heterobranchia</taxon>
        <taxon>Euthyneura</taxon>
        <taxon>Panpulmonata</taxon>
        <taxon>Sacoglossa</taxon>
        <taxon>Placobranchoidea</taxon>
        <taxon>Plakobranchidae</taxon>
        <taxon>Elysia</taxon>
    </lineage>
</organism>
<dbReference type="GO" id="GO:0008270">
    <property type="term" value="F:zinc ion binding"/>
    <property type="evidence" value="ECO:0007669"/>
    <property type="project" value="UniProtKB-KW"/>
</dbReference>
<proteinExistence type="predicted"/>
<reference evidence="5" key="1">
    <citation type="journal article" date="2023" name="G3 (Bethesda)">
        <title>A reference genome for the long-term kleptoplast-retaining sea slug Elysia crispata morphotype clarki.</title>
        <authorList>
            <person name="Eastman K.E."/>
            <person name="Pendleton A.L."/>
            <person name="Shaikh M.A."/>
            <person name="Suttiyut T."/>
            <person name="Ogas R."/>
            <person name="Tomko P."/>
            <person name="Gavelis G."/>
            <person name="Widhalm J.R."/>
            <person name="Wisecaver J.H."/>
        </authorList>
    </citation>
    <scope>NUCLEOTIDE SEQUENCE</scope>
    <source>
        <strain evidence="5">ECLA1</strain>
    </source>
</reference>
<gene>
    <name evidence="5" type="ORF">RRG08_043592</name>
</gene>
<evidence type="ECO:0000256" key="3">
    <source>
        <dbReference type="ARBA" id="ARBA00022833"/>
    </source>
</evidence>
<name>A0AAE1DT32_9GAST</name>
<keyword evidence="2" id="KW-0863">Zinc-finger</keyword>
<evidence type="ECO:0000259" key="4">
    <source>
        <dbReference type="PROSITE" id="PS01360"/>
    </source>
</evidence>
<dbReference type="InterPro" id="IPR011990">
    <property type="entry name" value="TPR-like_helical_dom_sf"/>
</dbReference>
<keyword evidence="1" id="KW-0479">Metal-binding</keyword>